<dbReference type="InterPro" id="IPR036568">
    <property type="entry name" value="GGCT-like_sf"/>
</dbReference>
<dbReference type="InterPro" id="IPR013024">
    <property type="entry name" value="GGCT-like"/>
</dbReference>
<proteinExistence type="predicted"/>
<dbReference type="Proteomes" id="UP000190306">
    <property type="component" value="Chromosome"/>
</dbReference>
<dbReference type="SUPFAM" id="SSF110857">
    <property type="entry name" value="Gamma-glutamyl cyclotransferase-like"/>
    <property type="match status" value="1"/>
</dbReference>
<name>A0ABX3LL21_STRAT</name>
<dbReference type="EMBL" id="LHQL01000008">
    <property type="protein sequence ID" value="OOQ52343.1"/>
    <property type="molecule type" value="Genomic_DNA"/>
</dbReference>
<accession>A0ABX3LL21</accession>
<evidence type="ECO:0000313" key="2">
    <source>
        <dbReference type="EMBL" id="OOQ52343.1"/>
    </source>
</evidence>
<keyword evidence="3" id="KW-1185">Reference proteome</keyword>
<dbReference type="InterPro" id="IPR009288">
    <property type="entry name" value="AIG2-like_dom"/>
</dbReference>
<comment type="caution">
    <text evidence="2">The sequence shown here is derived from an EMBL/GenBank/DDBJ whole genome shotgun (WGS) entry which is preliminary data.</text>
</comment>
<dbReference type="Pfam" id="PF06094">
    <property type="entry name" value="GGACT"/>
    <property type="match status" value="1"/>
</dbReference>
<dbReference type="Gene3D" id="3.10.490.10">
    <property type="entry name" value="Gamma-glutamyl cyclotransferase-like"/>
    <property type="match status" value="1"/>
</dbReference>
<sequence>MPTTPPAPGLPFFVYGTLRPGEVNHGLFLRGRTLREEPALLTGAVLYDGPGYPYAVEEPGGTVAGTLVTARPEAYARLLAELDRLEEYRPGDPYSLYERVVCEVTVSSATTGTGTGTGHGTGTGTEAPVPAWVYLAAPAVAAGLRADGNRIGGGDWLAHR</sequence>
<protein>
    <recommendedName>
        <fullName evidence="1">Gamma-glutamylcyclotransferase AIG2-like domain-containing protein</fullName>
    </recommendedName>
</protein>
<evidence type="ECO:0000313" key="3">
    <source>
        <dbReference type="Proteomes" id="UP000190306"/>
    </source>
</evidence>
<organism evidence="2 3">
    <name type="scientific">Streptomyces antibioticus</name>
    <dbReference type="NCBI Taxonomy" id="1890"/>
    <lineage>
        <taxon>Bacteria</taxon>
        <taxon>Bacillati</taxon>
        <taxon>Actinomycetota</taxon>
        <taxon>Actinomycetes</taxon>
        <taxon>Kitasatosporales</taxon>
        <taxon>Streptomycetaceae</taxon>
        <taxon>Streptomyces</taxon>
    </lineage>
</organism>
<dbReference type="CDD" id="cd06661">
    <property type="entry name" value="GGCT_like"/>
    <property type="match status" value="1"/>
</dbReference>
<feature type="domain" description="Gamma-glutamylcyclotransferase AIG2-like" evidence="1">
    <location>
        <begin position="12"/>
        <end position="157"/>
    </location>
</feature>
<evidence type="ECO:0000259" key="1">
    <source>
        <dbReference type="Pfam" id="PF06094"/>
    </source>
</evidence>
<gene>
    <name evidence="2" type="ORF">AFM16_12940</name>
</gene>
<reference evidence="2 3" key="1">
    <citation type="submission" date="2015-07" db="EMBL/GenBank/DDBJ databases">
        <title>Draft Genome Sequence of Streptomyces antibioticus, IMRU 3720 reveals insights in the evolution of actinomycin biosynthetic gene clusters in Streptomyces.</title>
        <authorList>
            <person name="Crnovcic I."/>
            <person name="Ruckert C."/>
            <person name="Kalinowksi J."/>
            <person name="Keller U."/>
        </authorList>
    </citation>
    <scope>NUCLEOTIDE SEQUENCE [LARGE SCALE GENOMIC DNA]</scope>
    <source>
        <strain evidence="2 3">DSM 41481</strain>
    </source>
</reference>